<keyword evidence="8 18" id="KW-0812">Transmembrane</keyword>
<evidence type="ECO:0000256" key="6">
    <source>
        <dbReference type="ARBA" id="ARBA00022448"/>
    </source>
</evidence>
<dbReference type="GO" id="GO:0008137">
    <property type="term" value="F:NADH dehydrogenase (ubiquinone) activity"/>
    <property type="evidence" value="ECO:0007669"/>
    <property type="project" value="UniProtKB-EC"/>
</dbReference>
<feature type="transmembrane region" description="Helical" evidence="18">
    <location>
        <begin position="114"/>
        <end position="134"/>
    </location>
</feature>
<feature type="transmembrane region" description="Helical" evidence="18">
    <location>
        <begin position="187"/>
        <end position="206"/>
    </location>
</feature>
<feature type="transmembrane region" description="Helical" evidence="18">
    <location>
        <begin position="7"/>
        <end position="22"/>
    </location>
</feature>
<evidence type="ECO:0000256" key="13">
    <source>
        <dbReference type="ARBA" id="ARBA00023027"/>
    </source>
</evidence>
<comment type="similarity">
    <text evidence="3 18">Belongs to the complex I subunit 2 family.</text>
</comment>
<keyword evidence="15 18" id="KW-0496">Mitochondrion</keyword>
<evidence type="ECO:0000256" key="17">
    <source>
        <dbReference type="ARBA" id="ARBA00049551"/>
    </source>
</evidence>
<keyword evidence="9 18" id="KW-0999">Mitochondrion inner membrane</keyword>
<gene>
    <name evidence="20" type="primary">ND2</name>
</gene>
<feature type="transmembrane region" description="Helical" evidence="18">
    <location>
        <begin position="83"/>
        <end position="107"/>
    </location>
</feature>
<dbReference type="GO" id="GO:0006120">
    <property type="term" value="P:mitochondrial electron transport, NADH to ubiquinone"/>
    <property type="evidence" value="ECO:0007669"/>
    <property type="project" value="InterPro"/>
</dbReference>
<evidence type="ECO:0000256" key="11">
    <source>
        <dbReference type="ARBA" id="ARBA00022982"/>
    </source>
</evidence>
<dbReference type="AlphaFoldDB" id="A0A342D254"/>
<feature type="transmembrane region" description="Helical" evidence="18">
    <location>
        <begin position="304"/>
        <end position="323"/>
    </location>
</feature>
<dbReference type="PANTHER" id="PTHR46552:SF1">
    <property type="entry name" value="NADH-UBIQUINONE OXIDOREDUCTASE CHAIN 2"/>
    <property type="match status" value="1"/>
</dbReference>
<keyword evidence="12 18" id="KW-1133">Transmembrane helix</keyword>
<evidence type="ECO:0000256" key="4">
    <source>
        <dbReference type="ARBA" id="ARBA00012944"/>
    </source>
</evidence>
<organism evidence="20">
    <name type="scientific">Oncylocotis sp. PJ-2015</name>
    <dbReference type="NCBI Taxonomy" id="1663423"/>
    <lineage>
        <taxon>Eukaryota</taxon>
        <taxon>Metazoa</taxon>
        <taxon>Ecdysozoa</taxon>
        <taxon>Arthropoda</taxon>
        <taxon>Hexapoda</taxon>
        <taxon>Insecta</taxon>
        <taxon>Pterygota</taxon>
        <taxon>Neoptera</taxon>
        <taxon>Paraneoptera</taxon>
        <taxon>Hemiptera</taxon>
        <taxon>Heteroptera</taxon>
        <taxon>Enicocephalidae</taxon>
        <taxon>Oncylocotis</taxon>
    </lineage>
</organism>
<comment type="subcellular location">
    <subcellularLocation>
        <location evidence="2 18">Mitochondrion inner membrane</location>
        <topology evidence="2 18">Multi-pass membrane protein</topology>
    </subcellularLocation>
</comment>
<dbReference type="GO" id="GO:0005743">
    <property type="term" value="C:mitochondrial inner membrane"/>
    <property type="evidence" value="ECO:0007669"/>
    <property type="project" value="UniProtKB-SubCell"/>
</dbReference>
<sequence length="324" mass="38879">MNSTKILMIFMLMFSFLLMSSSNNYMSMWMSLEINMMAFIPLILNYKNYNSSKNMMIYFIIQTISSIIFLFSVINNLYFNNKIIYLIMMISLFMKLGMPPFHSWILVMINKISWYNLLILLTLQKIIPMMILSYIMKNEIMILLVISSLMSAIGGINQNNLMKMMTYSSMNHISWMNLSMLFESNMWIMYLIIYSLLMFFFCNIMNNNNIYFINQINLNMNYINKFSIIIIMLSLGGLPPFLGFLPKWMIIQYMINLNMFFFMFLILLMSLVILFYYMQIIMSMLMFNFNMLKLNMKKNMNNEYISIIFFMNLILPMIMIFNFF</sequence>
<keyword evidence="16 18" id="KW-0472">Membrane</keyword>
<feature type="transmembrane region" description="Helical" evidence="18">
    <location>
        <begin position="226"/>
        <end position="245"/>
    </location>
</feature>
<dbReference type="InterPro" id="IPR050175">
    <property type="entry name" value="Complex_I_Subunit_2"/>
</dbReference>
<evidence type="ECO:0000256" key="9">
    <source>
        <dbReference type="ARBA" id="ARBA00022792"/>
    </source>
</evidence>
<feature type="transmembrane region" description="Helical" evidence="18">
    <location>
        <begin position="56"/>
        <end position="77"/>
    </location>
</feature>
<dbReference type="PRINTS" id="PR01436">
    <property type="entry name" value="NADHDHGNASE2"/>
</dbReference>
<evidence type="ECO:0000256" key="3">
    <source>
        <dbReference type="ARBA" id="ARBA00007012"/>
    </source>
</evidence>
<evidence type="ECO:0000256" key="10">
    <source>
        <dbReference type="ARBA" id="ARBA00022967"/>
    </source>
</evidence>
<keyword evidence="13 18" id="KW-0520">NAD</keyword>
<evidence type="ECO:0000256" key="16">
    <source>
        <dbReference type="ARBA" id="ARBA00023136"/>
    </source>
</evidence>
<comment type="function">
    <text evidence="1">Core subunit of the mitochondrial membrane respiratory chain NADH dehydrogenase (Complex I) that is believed to belong to the minimal assembly required for catalysis. Complex I functions in the transfer of electrons from NADH to the respiratory chain. The immediate electron acceptor for the enzyme is believed to be ubiquinone.</text>
</comment>
<evidence type="ECO:0000256" key="8">
    <source>
        <dbReference type="ARBA" id="ARBA00022692"/>
    </source>
</evidence>
<keyword evidence="7 18" id="KW-0679">Respiratory chain</keyword>
<feature type="domain" description="NADH:quinone oxidoreductase/Mrp antiporter transmembrane" evidence="19">
    <location>
        <begin position="22"/>
        <end position="269"/>
    </location>
</feature>
<dbReference type="Pfam" id="PF00361">
    <property type="entry name" value="Proton_antipo_M"/>
    <property type="match status" value="1"/>
</dbReference>
<keyword evidence="10 18" id="KW-1278">Translocase</keyword>
<protein>
    <recommendedName>
        <fullName evidence="5 18">NADH-ubiquinone oxidoreductase chain 2</fullName>
        <ecNumber evidence="4 18">7.1.1.2</ecNumber>
    </recommendedName>
</protein>
<evidence type="ECO:0000256" key="7">
    <source>
        <dbReference type="ARBA" id="ARBA00022660"/>
    </source>
</evidence>
<comment type="catalytic activity">
    <reaction evidence="17 18">
        <text>a ubiquinone + NADH + 5 H(+)(in) = a ubiquinol + NAD(+) + 4 H(+)(out)</text>
        <dbReference type="Rhea" id="RHEA:29091"/>
        <dbReference type="Rhea" id="RHEA-COMP:9565"/>
        <dbReference type="Rhea" id="RHEA-COMP:9566"/>
        <dbReference type="ChEBI" id="CHEBI:15378"/>
        <dbReference type="ChEBI" id="CHEBI:16389"/>
        <dbReference type="ChEBI" id="CHEBI:17976"/>
        <dbReference type="ChEBI" id="CHEBI:57540"/>
        <dbReference type="ChEBI" id="CHEBI:57945"/>
        <dbReference type="EC" id="7.1.1.2"/>
    </reaction>
</comment>
<keyword evidence="14 18" id="KW-0830">Ubiquinone</keyword>
<evidence type="ECO:0000259" key="19">
    <source>
        <dbReference type="Pfam" id="PF00361"/>
    </source>
</evidence>
<evidence type="ECO:0000313" key="20">
    <source>
        <dbReference type="EMBL" id="AKK32531.1"/>
    </source>
</evidence>
<comment type="function">
    <text evidence="18">Core subunit of the mitochondrial membrane respiratory chain NADH dehydrogenase (Complex I) which catalyzes electron transfer from NADH through the respiratory chain, using ubiquinone as an electron acceptor. Essential for the catalytic activity and assembly of complex I.</text>
</comment>
<reference evidence="20" key="1">
    <citation type="journal article" date="2017" name="Proc. R. Soc. B">
        <title>Mitochondrial phylogenomics of Hemiptera reveals adaptive innovations driving the diversification of true bugs.</title>
        <authorList>
            <person name="Li H."/>
            <person name="Leavengood J.M.Jr."/>
            <person name="Chapman E.G."/>
            <person name="Burkhardt D."/>
            <person name="Song F."/>
            <person name="Jiang P."/>
            <person name="Liu J."/>
            <person name="Zhou X."/>
            <person name="Cai W."/>
        </authorList>
    </citation>
    <scope>NUCLEOTIDE SEQUENCE</scope>
</reference>
<evidence type="ECO:0000256" key="18">
    <source>
        <dbReference type="RuleBase" id="RU003403"/>
    </source>
</evidence>
<evidence type="ECO:0000256" key="14">
    <source>
        <dbReference type="ARBA" id="ARBA00023075"/>
    </source>
</evidence>
<dbReference type="PANTHER" id="PTHR46552">
    <property type="entry name" value="NADH-UBIQUINONE OXIDOREDUCTASE CHAIN 2"/>
    <property type="match status" value="1"/>
</dbReference>
<accession>A0A342D254</accession>
<evidence type="ECO:0000256" key="1">
    <source>
        <dbReference type="ARBA" id="ARBA00003257"/>
    </source>
</evidence>
<evidence type="ECO:0000256" key="12">
    <source>
        <dbReference type="ARBA" id="ARBA00022989"/>
    </source>
</evidence>
<evidence type="ECO:0000256" key="5">
    <source>
        <dbReference type="ARBA" id="ARBA00021008"/>
    </source>
</evidence>
<geneLocation type="mitochondrion" evidence="20"/>
<dbReference type="EMBL" id="KP406517">
    <property type="protein sequence ID" value="AKK32531.1"/>
    <property type="molecule type" value="Genomic_DNA"/>
</dbReference>
<dbReference type="EC" id="7.1.1.2" evidence="4 18"/>
<dbReference type="InterPro" id="IPR001750">
    <property type="entry name" value="ND/Mrp_TM"/>
</dbReference>
<feature type="transmembrane region" description="Helical" evidence="18">
    <location>
        <begin position="140"/>
        <end position="157"/>
    </location>
</feature>
<name>A0A342D254_9HEMI</name>
<proteinExistence type="inferred from homology"/>
<evidence type="ECO:0000256" key="2">
    <source>
        <dbReference type="ARBA" id="ARBA00004448"/>
    </source>
</evidence>
<evidence type="ECO:0000256" key="15">
    <source>
        <dbReference type="ARBA" id="ARBA00023128"/>
    </source>
</evidence>
<keyword evidence="11 18" id="KW-0249">Electron transport</keyword>
<keyword evidence="6" id="KW-0813">Transport</keyword>
<dbReference type="InterPro" id="IPR003917">
    <property type="entry name" value="NADH_UbQ_OxRdtase_chain2"/>
</dbReference>
<feature type="transmembrane region" description="Helical" evidence="18">
    <location>
        <begin position="257"/>
        <end position="284"/>
    </location>
</feature>